<dbReference type="GO" id="GO:0000139">
    <property type="term" value="C:Golgi membrane"/>
    <property type="evidence" value="ECO:0007669"/>
    <property type="project" value="UniProtKB-SubCell"/>
</dbReference>
<keyword evidence="8" id="KW-0333">Golgi apparatus</keyword>
<protein>
    <submittedName>
        <fullName evidence="10">Uncharacterized protein</fullName>
    </submittedName>
</protein>
<comment type="similarity">
    <text evidence="3">Belongs to the MNN1/MNT family.</text>
</comment>
<dbReference type="Pfam" id="PF11051">
    <property type="entry name" value="Mannosyl_trans3"/>
    <property type="match status" value="1"/>
</dbReference>
<name>A0A875S049_EENNA</name>
<keyword evidence="9" id="KW-0472">Membrane</keyword>
<evidence type="ECO:0000256" key="6">
    <source>
        <dbReference type="ARBA" id="ARBA00022968"/>
    </source>
</evidence>
<sequence length="576" mass="65762">MFNMRKLRFGTRRTKVVANVLVLIAILLILGAAFSSKTFGLPPEIIGVNDDATDKSNNNAADQMLPGNDEDEIKQLTEERIKADKLVEINKNEYNDPTGERLKMAKDYYQKIFKIFRKGEPKCKIVQRKSSAGAETVGVESIDNSPVLTKEYLASFIDLSKDQRKELTKSHELMVKSLPDSYPEGLYKGNGIVYVGGGAFNWYALLSIQHLRRLGCTLPIEVIIPEIDEYETDLCQRLFPTYGAHCIFLPKVLDNDVRSDFLFKGYQYKSLALLVSSFENVLMLDADNIPTTNPEIIFKAEPFNSTGLVVWPDFWKRTTSPDFYSIAGIKLNEKSRTSKGYARYGKYEKPNCPEGKVLLHQLKGAIPDPSSESGQLLISKKEHTKDILMALYYNLYGPNYFYPLFSQGAAGEGDKETFIAGAHVLNRPYYQVRQLVSPIGMYKNGKFRGVAMRQADPMADYQLGIKYKDSVEPVKEEPKMMFMHVNFPKLDPIKLKVEEFVFDAETKKRNRFFGDDFARKLGYDFELAQYQNMKIFACDPDVQFEYFRKKNISQKELCDEVMSQLEYLESTTDVAE</sequence>
<proteinExistence type="inferred from homology"/>
<keyword evidence="4" id="KW-0808">Transferase</keyword>
<organism evidence="10 11">
    <name type="scientific">Eeniella nana</name>
    <name type="common">Yeast</name>
    <name type="synonym">Brettanomyces nanus</name>
    <dbReference type="NCBI Taxonomy" id="13502"/>
    <lineage>
        <taxon>Eukaryota</taxon>
        <taxon>Fungi</taxon>
        <taxon>Dikarya</taxon>
        <taxon>Ascomycota</taxon>
        <taxon>Saccharomycotina</taxon>
        <taxon>Pichiomycetes</taxon>
        <taxon>Pichiales</taxon>
        <taxon>Pichiaceae</taxon>
        <taxon>Brettanomyces</taxon>
    </lineage>
</organism>
<evidence type="ECO:0000256" key="5">
    <source>
        <dbReference type="ARBA" id="ARBA00022692"/>
    </source>
</evidence>
<keyword evidence="11" id="KW-1185">Reference proteome</keyword>
<dbReference type="Proteomes" id="UP000662931">
    <property type="component" value="Chromosome 1"/>
</dbReference>
<comment type="pathway">
    <text evidence="2">Protein modification; protein glycosylation.</text>
</comment>
<dbReference type="OrthoDB" id="430354at2759"/>
<evidence type="ECO:0000256" key="4">
    <source>
        <dbReference type="ARBA" id="ARBA00022679"/>
    </source>
</evidence>
<dbReference type="PANTHER" id="PTHR31646">
    <property type="entry name" value="ALPHA-1,2-MANNOSYLTRANSFERASE MNN2"/>
    <property type="match status" value="1"/>
</dbReference>
<evidence type="ECO:0000256" key="1">
    <source>
        <dbReference type="ARBA" id="ARBA00004323"/>
    </source>
</evidence>
<keyword evidence="7" id="KW-1133">Transmembrane helix</keyword>
<comment type="subcellular location">
    <subcellularLocation>
        <location evidence="1">Golgi apparatus membrane</location>
        <topology evidence="1">Single-pass type II membrane protein</topology>
    </subcellularLocation>
</comment>
<dbReference type="GO" id="GO:0046354">
    <property type="term" value="P:mannan biosynthetic process"/>
    <property type="evidence" value="ECO:0007669"/>
    <property type="project" value="TreeGrafter"/>
</dbReference>
<dbReference type="EMBL" id="CP064812">
    <property type="protein sequence ID" value="QPG72834.1"/>
    <property type="molecule type" value="Genomic_DNA"/>
</dbReference>
<dbReference type="KEGG" id="bnn:FOA43_000136"/>
<evidence type="ECO:0000256" key="7">
    <source>
        <dbReference type="ARBA" id="ARBA00022989"/>
    </source>
</evidence>
<dbReference type="AlphaFoldDB" id="A0A875S049"/>
<reference evidence="10" key="1">
    <citation type="submission" date="2020-10" db="EMBL/GenBank/DDBJ databases">
        <authorList>
            <person name="Roach M.J.R."/>
        </authorList>
    </citation>
    <scope>NUCLEOTIDE SEQUENCE</scope>
    <source>
        <strain evidence="10">CBS 1945</strain>
    </source>
</reference>
<keyword evidence="5" id="KW-0812">Transmembrane</keyword>
<evidence type="ECO:0000256" key="2">
    <source>
        <dbReference type="ARBA" id="ARBA00004922"/>
    </source>
</evidence>
<dbReference type="InterPro" id="IPR029044">
    <property type="entry name" value="Nucleotide-diphossugar_trans"/>
</dbReference>
<dbReference type="GeneID" id="62193537"/>
<dbReference type="SUPFAM" id="SSF53448">
    <property type="entry name" value="Nucleotide-diphospho-sugar transferases"/>
    <property type="match status" value="1"/>
</dbReference>
<gene>
    <name evidence="10" type="ORF">FOA43_000136</name>
</gene>
<evidence type="ECO:0000313" key="10">
    <source>
        <dbReference type="EMBL" id="QPG72834.1"/>
    </source>
</evidence>
<dbReference type="RefSeq" id="XP_038776399.1">
    <property type="nucleotide sequence ID" value="XM_038920471.1"/>
</dbReference>
<evidence type="ECO:0000256" key="9">
    <source>
        <dbReference type="ARBA" id="ARBA00023136"/>
    </source>
</evidence>
<evidence type="ECO:0000313" key="11">
    <source>
        <dbReference type="Proteomes" id="UP000662931"/>
    </source>
</evidence>
<dbReference type="PANTHER" id="PTHR31646:SF1">
    <property type="entry name" value="ALPHA-1,2-MANNOSYLTRANSFERASE MNN2"/>
    <property type="match status" value="1"/>
</dbReference>
<evidence type="ECO:0000256" key="8">
    <source>
        <dbReference type="ARBA" id="ARBA00023034"/>
    </source>
</evidence>
<dbReference type="GO" id="GO:0000026">
    <property type="term" value="F:alpha-1,2-mannosyltransferase activity"/>
    <property type="evidence" value="ECO:0007669"/>
    <property type="project" value="TreeGrafter"/>
</dbReference>
<dbReference type="InterPro" id="IPR022751">
    <property type="entry name" value="Alpha_mannosyltransferase"/>
</dbReference>
<keyword evidence="6" id="KW-0735">Signal-anchor</keyword>
<accession>A0A875S049</accession>
<evidence type="ECO:0000256" key="3">
    <source>
        <dbReference type="ARBA" id="ARBA00009105"/>
    </source>
</evidence>